<dbReference type="InterPro" id="IPR036397">
    <property type="entry name" value="RNaseH_sf"/>
</dbReference>
<sequence length="1892" mass="215855">MSGDHAKKEMETGDDKPTTSQGSTSSSSEESRTKRREKKKKSSKRKEKRSSSSHHKEKKEKSSHKPHRSGDKHKRMRKVVFYETDTSSTSTSGSDAASVTSKRQERKKYSKIPLRYPRVPKHTPLLSVPLGKPPTFNGEDYAMWSNLMRFHLTSLHKRIWDVVEYGVQVPSIGDEDYDTDEVAQIEHFNSQAATILLASLSKEEYNKVQGLKNAKEIWDLLKTAHEGDELTKITKRETIEGELGRFHLRQGEEPQDMYNRLKTLVNQVRNLGSTKWDDHEVVKVILRALIFLNPTQVQLIRGNPRYPLMTPEEVIGNFVSFECMIKGSKKINELDEPSTSEAQPVAFKATEEKKEESTPSRQPIDASKLDNEEMALIIKSFRQILKQRKGKDYKPRSKKVCYKCGKPGHFIAKCPMSSDSDRGDDKKGRRKEKKRYYKKKGGDAHVCREWDSDESSSDSSDDEDAANIAVTKGLLFPNVGHKCLMAKDGKKKVKSKSSTKYETSSDEDDKNEEDNLRILFANLNMEQKEKLNELISAIHEKDDLLDSQEDFLIKENKKHVKVKNAYALEREKCEKLSSELSTCHEILDNLRNENANLLAKVDSHVCIDPRNDDVDLLARIDELNASIASLRNENEKLIAKAKDFDICNTTISDLRTKNDLLHAKVIELKSCKPSTSTIEHVSICTRCRDINVDAIHDHLALIKKQNDHIAQLNAKIREHDLENEKFKFARSMLYNGRRPGIKDGIGFQRGDNVKINAPPKNLSNFVKGKAPMPQDNEGYILYPAGYPENKSKKIHSRKSHSGPNYAFMYKGETSRSRQPTHAKLPRKKTINASNDHAISFKTFDASYVLTSKCGKVYASGGTSWILDSGCTNHMTGEKKMFSSYEKNKDPQRAITFGDGNQGLVKGVTVFRRSDDSIAFKGVLEGQLYLVVFDRAELDTCLIAKTNMGWLWHRRLAHVGMKNLHKLLKGEHILGLTNVHFEKDRICSACQAGKQVGTHHPHKNIMTTDRPLELLHMDLFGPIAYISIGGSKYCLVIVDDYSRFTWVFFLQEKSQTQETLKGFLRRAQNEFGLRIKKIRSDNGTEFKNSQIESFLEEEGIKHEFSSPYTPQQNGVVERKNRTLLDMARTMLDEYKTPDRFWAEAVNTACYAINRLYLHRILKKTSYELLTGKKPNISYFRVFGSKCFILIKRGRKSKFAPKTVEGFLLGYDSNTRAYRVFNKSTGLVEVSCDVVFDETNGSQVEQVDLDEIGEEQAPCIALRNMSIGDVCPKESEEPPSTQDQPPSSMQASPPTQNEDEAQNDEEQNQEVKPPQDKSNDQGGDTNDQEKEDEEEPRPPHPRVHQAIQRDHPVDTILGDIHKGVTTRSRVAHFCEHYSFVSSIEPHRVEEALQDSDWVVAMQEELNNFTRNEVWHLVPRPNQNVVGTKWVFRNKQDEHGVVTRNKARLVAKGYSQVEGLDFDETYAPVARLESIRILLAYATYHGFKLYQMDVKSAFLNGPIKEEVYVEQPPGFEDSEYPNHVYRLSKALYGLKQAPRAWYECLRDFLIANGFKVGKADPTLFTKTLENDLFVCQIYVDDIIFGSTNESTCEEFSRIMTQKFEMSMMGELKYFLGFQVKQLREGTFISQTKYTQDILAKFGMKDAKPIKTPMGTNGHLDLDTGGKSVDQKVYRSMIGSLLYLCASRPDIMLSVCMCARFQSDPKESHLTAVKRILRYLAYTPKFGLWYPRGSTFDLIGYSDADWAGCKINRKSTSGTCQFLGRSLVSWASKKQNSVALSTAEAEYIAAGHCCAQLLWMRQTLRDYGYKLTKVPLLCDNESAIKMADNPVEHSRTKHIAIRYHFLRDHQQKGDIEISYINTKDQLADIFTKPLDEQSFTRLRHELNILDSRNFFC</sequence>
<evidence type="ECO:0000256" key="6">
    <source>
        <dbReference type="SAM" id="Coils"/>
    </source>
</evidence>
<dbReference type="SUPFAM" id="SSF56672">
    <property type="entry name" value="DNA/RNA polymerases"/>
    <property type="match status" value="1"/>
</dbReference>
<dbReference type="PROSITE" id="PS50994">
    <property type="entry name" value="INTEGRASE"/>
    <property type="match status" value="1"/>
</dbReference>
<dbReference type="InterPro" id="IPR012337">
    <property type="entry name" value="RNaseH-like_sf"/>
</dbReference>
<dbReference type="GO" id="GO:0004190">
    <property type="term" value="F:aspartic-type endopeptidase activity"/>
    <property type="evidence" value="ECO:0007669"/>
    <property type="project" value="UniProtKB-KW"/>
</dbReference>
<evidence type="ECO:0000256" key="1">
    <source>
        <dbReference type="ARBA" id="ARBA00022670"/>
    </source>
</evidence>
<keyword evidence="3" id="KW-0064">Aspartyl protease</keyword>
<dbReference type="Pfam" id="PF00098">
    <property type="entry name" value="zf-CCHC"/>
    <property type="match status" value="1"/>
</dbReference>
<dbReference type="InterPro" id="IPR057670">
    <property type="entry name" value="SH3_retrovirus"/>
</dbReference>
<dbReference type="Pfam" id="PF13976">
    <property type="entry name" value="gag_pre-integrs"/>
    <property type="match status" value="1"/>
</dbReference>
<feature type="coiled-coil region" evidence="6">
    <location>
        <begin position="573"/>
        <end position="640"/>
    </location>
</feature>
<keyword evidence="2" id="KW-0479">Metal-binding</keyword>
<evidence type="ECO:0000256" key="5">
    <source>
        <dbReference type="PROSITE-ProRule" id="PRU00047"/>
    </source>
</evidence>
<dbReference type="InterPro" id="IPR054722">
    <property type="entry name" value="PolX-like_BBD"/>
</dbReference>
<feature type="compositionally biased region" description="Polar residues" evidence="7">
    <location>
        <begin position="1276"/>
        <end position="1293"/>
    </location>
</feature>
<accession>Q8H6I8</accession>
<keyword evidence="5" id="KW-0862">Zinc</keyword>
<dbReference type="GO" id="GO:0015074">
    <property type="term" value="P:DNA integration"/>
    <property type="evidence" value="ECO:0007669"/>
    <property type="project" value="InterPro"/>
</dbReference>
<evidence type="ECO:0000256" key="2">
    <source>
        <dbReference type="ARBA" id="ARBA00022723"/>
    </source>
</evidence>
<feature type="domain" description="Integrase catalytic" evidence="9">
    <location>
        <begin position="1006"/>
        <end position="1172"/>
    </location>
</feature>
<dbReference type="InterPro" id="IPR039537">
    <property type="entry name" value="Retrotran_Ty1/copia-like"/>
</dbReference>
<dbReference type="EMBL" id="AF528565">
    <property type="protein sequence ID" value="AAN40025.1"/>
    <property type="molecule type" value="Genomic_DNA"/>
</dbReference>
<dbReference type="Gene3D" id="3.30.420.10">
    <property type="entry name" value="Ribonuclease H-like superfamily/Ribonuclease H"/>
    <property type="match status" value="1"/>
</dbReference>
<dbReference type="InterPro" id="IPR013103">
    <property type="entry name" value="RVT_2"/>
</dbReference>
<dbReference type="Pfam" id="PF00665">
    <property type="entry name" value="rve"/>
    <property type="match status" value="1"/>
</dbReference>
<dbReference type="SUPFAM" id="SSF57756">
    <property type="entry name" value="Retrovirus zinc finger-like domains"/>
    <property type="match status" value="1"/>
</dbReference>
<dbReference type="GO" id="GO:0003676">
    <property type="term" value="F:nucleic acid binding"/>
    <property type="evidence" value="ECO:0007669"/>
    <property type="project" value="InterPro"/>
</dbReference>
<feature type="domain" description="CCHC-type" evidence="8">
    <location>
        <begin position="401"/>
        <end position="415"/>
    </location>
</feature>
<dbReference type="InterPro" id="IPR001584">
    <property type="entry name" value="Integrase_cat-core"/>
</dbReference>
<feature type="compositionally biased region" description="Acidic residues" evidence="7">
    <location>
        <begin position="1295"/>
        <end position="1306"/>
    </location>
</feature>
<evidence type="ECO:0000256" key="4">
    <source>
        <dbReference type="ARBA" id="ARBA00022801"/>
    </source>
</evidence>
<proteinExistence type="predicted"/>
<evidence type="ECO:0000259" key="8">
    <source>
        <dbReference type="PROSITE" id="PS50158"/>
    </source>
</evidence>
<dbReference type="GO" id="GO:0008270">
    <property type="term" value="F:zinc ion binding"/>
    <property type="evidence" value="ECO:0007669"/>
    <property type="project" value="UniProtKB-KW"/>
</dbReference>
<evidence type="ECO:0000259" key="9">
    <source>
        <dbReference type="PROSITE" id="PS50994"/>
    </source>
</evidence>
<protein>
    <submittedName>
        <fullName evidence="10">Putative gag-pol polyprotein</fullName>
    </submittedName>
</protein>
<dbReference type="Pfam" id="PF22936">
    <property type="entry name" value="Pol_BBD"/>
    <property type="match status" value="1"/>
</dbReference>
<dbReference type="GO" id="GO:0006508">
    <property type="term" value="P:proteolysis"/>
    <property type="evidence" value="ECO:0007669"/>
    <property type="project" value="UniProtKB-KW"/>
</dbReference>
<dbReference type="InterPro" id="IPR025724">
    <property type="entry name" value="GAG-pre-integrase_dom"/>
</dbReference>
<feature type="compositionally biased region" description="Basic residues" evidence="7">
    <location>
        <begin position="428"/>
        <end position="438"/>
    </location>
</feature>
<name>Q8H6I8_MAIZE</name>
<dbReference type="InterPro" id="IPR043502">
    <property type="entry name" value="DNA/RNA_pol_sf"/>
</dbReference>
<dbReference type="SUPFAM" id="SSF53098">
    <property type="entry name" value="Ribonuclease H-like"/>
    <property type="match status" value="1"/>
</dbReference>
<dbReference type="InterPro" id="IPR001878">
    <property type="entry name" value="Znf_CCHC"/>
</dbReference>
<dbReference type="SMART" id="SM00343">
    <property type="entry name" value="ZnF_C2HC"/>
    <property type="match status" value="1"/>
</dbReference>
<dbReference type="PROSITE" id="PS50158">
    <property type="entry name" value="ZF_CCHC"/>
    <property type="match status" value="1"/>
</dbReference>
<dbReference type="Pfam" id="PF14223">
    <property type="entry name" value="Retrotran_gag_2"/>
    <property type="match status" value="1"/>
</dbReference>
<dbReference type="InterPro" id="IPR036875">
    <property type="entry name" value="Znf_CCHC_sf"/>
</dbReference>
<reference evidence="10" key="1">
    <citation type="journal article" date="2002" name="Genome Res.">
        <title>Mosaic organization of orthologous sequences in grass genomes.</title>
        <authorList>
            <person name="Song R."/>
            <person name="Llaca V."/>
            <person name="Messing J."/>
        </authorList>
    </citation>
    <scope>NUCLEOTIDE SEQUENCE</scope>
</reference>
<organism evidence="10">
    <name type="scientific">Zea mays</name>
    <name type="common">Maize</name>
    <dbReference type="NCBI Taxonomy" id="4577"/>
    <lineage>
        <taxon>Eukaryota</taxon>
        <taxon>Viridiplantae</taxon>
        <taxon>Streptophyta</taxon>
        <taxon>Embryophyta</taxon>
        <taxon>Tracheophyta</taxon>
        <taxon>Spermatophyta</taxon>
        <taxon>Magnoliopsida</taxon>
        <taxon>Liliopsida</taxon>
        <taxon>Poales</taxon>
        <taxon>Poaceae</taxon>
        <taxon>PACMAD clade</taxon>
        <taxon>Panicoideae</taxon>
        <taxon>Andropogonodae</taxon>
        <taxon>Andropogoneae</taxon>
        <taxon>Tripsacinae</taxon>
        <taxon>Zea</taxon>
    </lineage>
</organism>
<gene>
    <name evidence="10" type="primary">ZMRS072.6</name>
</gene>
<dbReference type="PANTHER" id="PTHR42648:SF21">
    <property type="entry name" value="CYSTEINE-RICH RLK (RECEPTOR-LIKE PROTEIN KINASE) 8"/>
    <property type="match status" value="1"/>
</dbReference>
<evidence type="ECO:0000256" key="3">
    <source>
        <dbReference type="ARBA" id="ARBA00022750"/>
    </source>
</evidence>
<feature type="region of interest" description="Disordered" evidence="7">
    <location>
        <begin position="413"/>
        <end position="438"/>
    </location>
</feature>
<dbReference type="Pfam" id="PF07727">
    <property type="entry name" value="RVT_2"/>
    <property type="match status" value="1"/>
</dbReference>
<feature type="region of interest" description="Disordered" evidence="7">
    <location>
        <begin position="1"/>
        <end position="108"/>
    </location>
</feature>
<feature type="region of interest" description="Disordered" evidence="7">
    <location>
        <begin position="332"/>
        <end position="368"/>
    </location>
</feature>
<dbReference type="Pfam" id="PF25597">
    <property type="entry name" value="SH3_retrovirus"/>
    <property type="match status" value="1"/>
</dbReference>
<keyword evidence="5" id="KW-0863">Zinc-finger</keyword>
<dbReference type="PANTHER" id="PTHR42648">
    <property type="entry name" value="TRANSPOSASE, PUTATIVE-RELATED"/>
    <property type="match status" value="1"/>
</dbReference>
<keyword evidence="4" id="KW-0378">Hydrolase</keyword>
<dbReference type="CDD" id="cd09272">
    <property type="entry name" value="RNase_HI_RT_Ty1"/>
    <property type="match status" value="1"/>
</dbReference>
<feature type="compositionally biased region" description="Basic residues" evidence="7">
    <location>
        <begin position="33"/>
        <end position="78"/>
    </location>
</feature>
<dbReference type="Gene3D" id="4.10.60.10">
    <property type="entry name" value="Zinc finger, CCHC-type"/>
    <property type="match status" value="1"/>
</dbReference>
<feature type="region of interest" description="Disordered" evidence="7">
    <location>
        <begin position="1268"/>
        <end position="1352"/>
    </location>
</feature>
<feature type="compositionally biased region" description="Basic and acidic residues" evidence="7">
    <location>
        <begin position="1"/>
        <end position="17"/>
    </location>
</feature>
<feature type="compositionally biased region" description="Basic and acidic residues" evidence="7">
    <location>
        <begin position="349"/>
        <end position="358"/>
    </location>
</feature>
<evidence type="ECO:0000313" key="10">
    <source>
        <dbReference type="EMBL" id="AAN40025.1"/>
    </source>
</evidence>
<keyword evidence="6" id="KW-0175">Coiled coil</keyword>
<keyword evidence="1" id="KW-0645">Protease</keyword>
<evidence type="ECO:0000256" key="7">
    <source>
        <dbReference type="SAM" id="MobiDB-lite"/>
    </source>
</evidence>
<feature type="compositionally biased region" description="Low complexity" evidence="7">
    <location>
        <begin position="84"/>
        <end position="101"/>
    </location>
</feature>